<evidence type="ECO:0000256" key="3">
    <source>
        <dbReference type="ARBA" id="ARBA00022691"/>
    </source>
</evidence>
<dbReference type="PANTHER" id="PTHR46402:SF2">
    <property type="entry name" value="HISTONE-LYSINE N-TRIMETHYLTRANSFERASE SMYD5"/>
    <property type="match status" value="1"/>
</dbReference>
<keyword evidence="9" id="KW-1185">Reference proteome</keyword>
<comment type="caution">
    <text evidence="8">The sequence shown here is derived from an EMBL/GenBank/DDBJ whole genome shotgun (WGS) entry which is preliminary data.</text>
</comment>
<evidence type="ECO:0000256" key="1">
    <source>
        <dbReference type="ARBA" id="ARBA00022603"/>
    </source>
</evidence>
<dbReference type="PANTHER" id="PTHR46402">
    <property type="entry name" value="SET AND MYND DOMAIN-CONTAINING PROTEIN 5"/>
    <property type="match status" value="1"/>
</dbReference>
<dbReference type="AlphaFoldDB" id="A0AAD5VDV9"/>
<evidence type="ECO:0000313" key="8">
    <source>
        <dbReference type="EMBL" id="KAJ3491896.1"/>
    </source>
</evidence>
<dbReference type="GO" id="GO:0042799">
    <property type="term" value="F:histone H4K20 methyltransferase activity"/>
    <property type="evidence" value="ECO:0007669"/>
    <property type="project" value="TreeGrafter"/>
</dbReference>
<reference evidence="8" key="1">
    <citation type="submission" date="2022-07" db="EMBL/GenBank/DDBJ databases">
        <title>Genome Sequence of Physisporinus lineatus.</title>
        <authorList>
            <person name="Buettner E."/>
        </authorList>
    </citation>
    <scope>NUCLEOTIDE SEQUENCE</scope>
    <source>
        <strain evidence="8">VT162</strain>
    </source>
</reference>
<evidence type="ECO:0000256" key="4">
    <source>
        <dbReference type="ARBA" id="ARBA00042380"/>
    </source>
</evidence>
<dbReference type="Gene3D" id="2.170.270.10">
    <property type="entry name" value="SET domain"/>
    <property type="match status" value="1"/>
</dbReference>
<keyword evidence="1" id="KW-0489">Methyltransferase</keyword>
<keyword evidence="2" id="KW-0808">Transferase</keyword>
<dbReference type="Pfam" id="PF00856">
    <property type="entry name" value="SET"/>
    <property type="match status" value="1"/>
</dbReference>
<organism evidence="8 9">
    <name type="scientific">Meripilus lineatus</name>
    <dbReference type="NCBI Taxonomy" id="2056292"/>
    <lineage>
        <taxon>Eukaryota</taxon>
        <taxon>Fungi</taxon>
        <taxon>Dikarya</taxon>
        <taxon>Basidiomycota</taxon>
        <taxon>Agaricomycotina</taxon>
        <taxon>Agaricomycetes</taxon>
        <taxon>Polyporales</taxon>
        <taxon>Meripilaceae</taxon>
        <taxon>Meripilus</taxon>
    </lineage>
</organism>
<dbReference type="Proteomes" id="UP001212997">
    <property type="component" value="Unassembled WGS sequence"/>
</dbReference>
<evidence type="ECO:0000313" key="9">
    <source>
        <dbReference type="Proteomes" id="UP001212997"/>
    </source>
</evidence>
<keyword evidence="3" id="KW-0949">S-adenosyl-L-methionine</keyword>
<dbReference type="PROSITE" id="PS50280">
    <property type="entry name" value="SET"/>
    <property type="match status" value="1"/>
</dbReference>
<evidence type="ECO:0000256" key="6">
    <source>
        <dbReference type="ARBA" id="ARBA00048619"/>
    </source>
</evidence>
<dbReference type="EMBL" id="JANAWD010000005">
    <property type="protein sequence ID" value="KAJ3491896.1"/>
    <property type="molecule type" value="Genomic_DNA"/>
</dbReference>
<dbReference type="GO" id="GO:0032259">
    <property type="term" value="P:methylation"/>
    <property type="evidence" value="ECO:0007669"/>
    <property type="project" value="UniProtKB-KW"/>
</dbReference>
<dbReference type="InterPro" id="IPR001214">
    <property type="entry name" value="SET_dom"/>
</dbReference>
<dbReference type="InterPro" id="IPR046341">
    <property type="entry name" value="SET_dom_sf"/>
</dbReference>
<sequence>MALHALSQCTAKILLSFQQDESTFDSDWTVFRSFAQLGMEERAKGGWLGDAEPDRETWRKAYQLYVQAFREPTAAGDKKKLSRLLKKPLPKEVADDIFTYDAFLWGLGRMSLSNLEAHGGLYVLHSHLNHSCSPNVSVRHLEQRTALSRITLVARRDLSPGEELFITYVNPDLPLEQRRRQLLEWGFGDCLCSRCLEEEKAPSLVAAGKESNDLERELKAGLGVL</sequence>
<dbReference type="CDD" id="cd20071">
    <property type="entry name" value="SET_SMYD"/>
    <property type="match status" value="1"/>
</dbReference>
<name>A0AAD5VDV9_9APHY</name>
<feature type="domain" description="SET" evidence="7">
    <location>
        <begin position="26"/>
        <end position="169"/>
    </location>
</feature>
<comment type="catalytic activity">
    <reaction evidence="6">
        <text>L-lysyl-[histone] + S-adenosyl-L-methionine = N(6)-methyl-L-lysyl-[histone] + S-adenosyl-L-homocysteine + H(+)</text>
        <dbReference type="Rhea" id="RHEA:10024"/>
        <dbReference type="Rhea" id="RHEA-COMP:9845"/>
        <dbReference type="Rhea" id="RHEA-COMP:9846"/>
        <dbReference type="ChEBI" id="CHEBI:15378"/>
        <dbReference type="ChEBI" id="CHEBI:29969"/>
        <dbReference type="ChEBI" id="CHEBI:57856"/>
        <dbReference type="ChEBI" id="CHEBI:59789"/>
        <dbReference type="ChEBI" id="CHEBI:61929"/>
    </reaction>
    <physiologicalReaction direction="left-to-right" evidence="6">
        <dbReference type="Rhea" id="RHEA:10025"/>
    </physiologicalReaction>
</comment>
<evidence type="ECO:0000256" key="2">
    <source>
        <dbReference type="ARBA" id="ARBA00022679"/>
    </source>
</evidence>
<evidence type="ECO:0000259" key="7">
    <source>
        <dbReference type="PROSITE" id="PS50280"/>
    </source>
</evidence>
<dbReference type="GO" id="GO:0045814">
    <property type="term" value="P:negative regulation of gene expression, epigenetic"/>
    <property type="evidence" value="ECO:0007669"/>
    <property type="project" value="TreeGrafter"/>
</dbReference>
<gene>
    <name evidence="8" type="ORF">NLI96_g368</name>
</gene>
<accession>A0AAD5VDV9</accession>
<evidence type="ECO:0000256" key="5">
    <source>
        <dbReference type="ARBA" id="ARBA00044528"/>
    </source>
</evidence>
<proteinExistence type="predicted"/>
<dbReference type="SUPFAM" id="SSF82199">
    <property type="entry name" value="SET domain"/>
    <property type="match status" value="1"/>
</dbReference>
<protein>
    <recommendedName>
        <fullName evidence="5">Histone-lysine N-methyltransferase SET5</fullName>
    </recommendedName>
    <alternativeName>
        <fullName evidence="4">SET domain-containing protein 5</fullName>
    </alternativeName>
</protein>